<dbReference type="InterPro" id="IPR016186">
    <property type="entry name" value="C-type_lectin-like/link_sf"/>
</dbReference>
<reference evidence="3" key="2">
    <citation type="submission" date="2020-11" db="EMBL/GenBank/DDBJ databases">
        <authorList>
            <person name="McCartney M.A."/>
            <person name="Auch B."/>
            <person name="Kono T."/>
            <person name="Mallez S."/>
            <person name="Becker A."/>
            <person name="Gohl D.M."/>
            <person name="Silverstein K.A.T."/>
            <person name="Koren S."/>
            <person name="Bechman K.B."/>
            <person name="Herman A."/>
            <person name="Abrahante J.E."/>
            <person name="Garbe J."/>
        </authorList>
    </citation>
    <scope>NUCLEOTIDE SEQUENCE</scope>
    <source>
        <strain evidence="3">Duluth1</strain>
        <tissue evidence="3">Whole animal</tissue>
    </source>
</reference>
<keyword evidence="1" id="KW-1015">Disulfide bond</keyword>
<dbReference type="Gene3D" id="3.10.100.10">
    <property type="entry name" value="Mannose-Binding Protein A, subunit A"/>
    <property type="match status" value="1"/>
</dbReference>
<keyword evidence="4" id="KW-1185">Reference proteome</keyword>
<organism evidence="3 4">
    <name type="scientific">Dreissena polymorpha</name>
    <name type="common">Zebra mussel</name>
    <name type="synonym">Mytilus polymorpha</name>
    <dbReference type="NCBI Taxonomy" id="45954"/>
    <lineage>
        <taxon>Eukaryota</taxon>
        <taxon>Metazoa</taxon>
        <taxon>Spiralia</taxon>
        <taxon>Lophotrochozoa</taxon>
        <taxon>Mollusca</taxon>
        <taxon>Bivalvia</taxon>
        <taxon>Autobranchia</taxon>
        <taxon>Heteroconchia</taxon>
        <taxon>Euheterodonta</taxon>
        <taxon>Imparidentia</taxon>
        <taxon>Neoheterodontei</taxon>
        <taxon>Myida</taxon>
        <taxon>Dreissenoidea</taxon>
        <taxon>Dreissenidae</taxon>
        <taxon>Dreissena</taxon>
    </lineage>
</organism>
<gene>
    <name evidence="3" type="ORF">DPMN_124975</name>
</gene>
<dbReference type="InterPro" id="IPR018378">
    <property type="entry name" value="C-type_lectin_CS"/>
</dbReference>
<dbReference type="PROSITE" id="PS50041">
    <property type="entry name" value="C_TYPE_LECTIN_2"/>
    <property type="match status" value="1"/>
</dbReference>
<proteinExistence type="predicted"/>
<dbReference type="PROSITE" id="PS00615">
    <property type="entry name" value="C_TYPE_LECTIN_1"/>
    <property type="match status" value="1"/>
</dbReference>
<protein>
    <recommendedName>
        <fullName evidence="2">C-type lectin domain-containing protein</fullName>
    </recommendedName>
</protein>
<evidence type="ECO:0000313" key="4">
    <source>
        <dbReference type="Proteomes" id="UP000828390"/>
    </source>
</evidence>
<evidence type="ECO:0000313" key="3">
    <source>
        <dbReference type="EMBL" id="KAH3823176.1"/>
    </source>
</evidence>
<evidence type="ECO:0000259" key="2">
    <source>
        <dbReference type="PROSITE" id="PS50041"/>
    </source>
</evidence>
<evidence type="ECO:0000256" key="1">
    <source>
        <dbReference type="ARBA" id="ARBA00023157"/>
    </source>
</evidence>
<dbReference type="InterPro" id="IPR001304">
    <property type="entry name" value="C-type_lectin-like"/>
</dbReference>
<dbReference type="EMBL" id="JAIWYP010000005">
    <property type="protein sequence ID" value="KAH3823176.1"/>
    <property type="molecule type" value="Genomic_DNA"/>
</dbReference>
<name>A0A9D4JT26_DREPO</name>
<comment type="caution">
    <text evidence="3">The sequence shown here is derived from an EMBL/GenBank/DDBJ whole genome shotgun (WGS) entry which is preliminary data.</text>
</comment>
<dbReference type="Proteomes" id="UP000828390">
    <property type="component" value="Unassembled WGS sequence"/>
</dbReference>
<feature type="domain" description="C-type lectin" evidence="2">
    <location>
        <begin position="1"/>
        <end position="69"/>
    </location>
</feature>
<dbReference type="Pfam" id="PF00059">
    <property type="entry name" value="Lectin_C"/>
    <property type="match status" value="1"/>
</dbReference>
<dbReference type="InterPro" id="IPR016187">
    <property type="entry name" value="CTDL_fold"/>
</dbReference>
<dbReference type="SUPFAM" id="SSF56436">
    <property type="entry name" value="C-type lectin-like"/>
    <property type="match status" value="1"/>
</dbReference>
<sequence>MSLAERVWVGASNIQGSLMWMATGTPLTYIPWAKGEPIMSVDTAVYCVMKMGNDWYSDKCTHSRPFICEQA</sequence>
<accession>A0A9D4JT26</accession>
<dbReference type="CDD" id="cd00037">
    <property type="entry name" value="CLECT"/>
    <property type="match status" value="1"/>
</dbReference>
<dbReference type="AlphaFoldDB" id="A0A9D4JT26"/>
<reference evidence="3" key="1">
    <citation type="journal article" date="2019" name="bioRxiv">
        <title>The Genome of the Zebra Mussel, Dreissena polymorpha: A Resource for Invasive Species Research.</title>
        <authorList>
            <person name="McCartney M.A."/>
            <person name="Auch B."/>
            <person name="Kono T."/>
            <person name="Mallez S."/>
            <person name="Zhang Y."/>
            <person name="Obille A."/>
            <person name="Becker A."/>
            <person name="Abrahante J.E."/>
            <person name="Garbe J."/>
            <person name="Badalamenti J.P."/>
            <person name="Herman A."/>
            <person name="Mangelson H."/>
            <person name="Liachko I."/>
            <person name="Sullivan S."/>
            <person name="Sone E.D."/>
            <person name="Koren S."/>
            <person name="Silverstein K.A.T."/>
            <person name="Beckman K.B."/>
            <person name="Gohl D.M."/>
        </authorList>
    </citation>
    <scope>NUCLEOTIDE SEQUENCE</scope>
    <source>
        <strain evidence="3">Duluth1</strain>
        <tissue evidence="3">Whole animal</tissue>
    </source>
</reference>